<evidence type="ECO:0000313" key="8">
    <source>
        <dbReference type="Proteomes" id="UP000000267"/>
    </source>
</evidence>
<evidence type="ECO:0000313" key="7">
    <source>
        <dbReference type="EMBL" id="EDO16272.1"/>
    </source>
</evidence>
<keyword evidence="4 6" id="KW-0472">Membrane</keyword>
<feature type="region of interest" description="Disordered" evidence="5">
    <location>
        <begin position="229"/>
        <end position="290"/>
    </location>
</feature>
<evidence type="ECO:0000256" key="4">
    <source>
        <dbReference type="ARBA" id="ARBA00023136"/>
    </source>
</evidence>
<feature type="compositionally biased region" description="Low complexity" evidence="5">
    <location>
        <begin position="230"/>
        <end position="245"/>
    </location>
</feature>
<dbReference type="SUPFAM" id="SSF144091">
    <property type="entry name" value="Rhomboid-like"/>
    <property type="match status" value="1"/>
</dbReference>
<keyword evidence="2 6" id="KW-0812">Transmembrane</keyword>
<feature type="transmembrane region" description="Helical" evidence="6">
    <location>
        <begin position="90"/>
        <end position="111"/>
    </location>
</feature>
<organism evidence="8">
    <name type="scientific">Vanderwaltozyma polyspora (strain ATCC 22028 / DSM 70294 / BCRC 21397 / CBS 2163 / NBRC 10782 / NRRL Y-8283 / UCD 57-17)</name>
    <name type="common">Kluyveromyces polysporus</name>
    <dbReference type="NCBI Taxonomy" id="436907"/>
    <lineage>
        <taxon>Eukaryota</taxon>
        <taxon>Fungi</taxon>
        <taxon>Dikarya</taxon>
        <taxon>Ascomycota</taxon>
        <taxon>Saccharomycotina</taxon>
        <taxon>Saccharomycetes</taxon>
        <taxon>Saccharomycetales</taxon>
        <taxon>Saccharomycetaceae</taxon>
        <taxon>Vanderwaltozyma</taxon>
    </lineage>
</organism>
<proteinExistence type="predicted"/>
<evidence type="ECO:0000256" key="3">
    <source>
        <dbReference type="ARBA" id="ARBA00022989"/>
    </source>
</evidence>
<comment type="subcellular location">
    <subcellularLocation>
        <location evidence="1">Membrane</location>
        <topology evidence="1">Multi-pass membrane protein</topology>
    </subcellularLocation>
</comment>
<reference evidence="7 8" key="1">
    <citation type="journal article" date="2007" name="Proc. Natl. Acad. Sci. U.S.A.">
        <title>Independent sorting-out of thousands of duplicated gene pairs in two yeast species descended from a whole-genome duplication.</title>
        <authorList>
            <person name="Scannell D.R."/>
            <person name="Frank A.C."/>
            <person name="Conant G.C."/>
            <person name="Byrne K.P."/>
            <person name="Woolfit M."/>
            <person name="Wolfe K.H."/>
        </authorList>
    </citation>
    <scope>NUCLEOTIDE SEQUENCE [LARGE SCALE GENOMIC DNA]</scope>
    <source>
        <strain evidence="8">ATCC 22028 / DSM 70294 / BCRC 21397 / CBS 2163 / NBRC 10782 / NRRL Y-8283 / UCD 57-17</strain>
    </source>
</reference>
<dbReference type="OrthoDB" id="272778at2759"/>
<dbReference type="InParanoid" id="A7TN54"/>
<evidence type="ECO:0000256" key="2">
    <source>
        <dbReference type="ARBA" id="ARBA00022692"/>
    </source>
</evidence>
<evidence type="ECO:0008006" key="9">
    <source>
        <dbReference type="Google" id="ProtNLM"/>
    </source>
</evidence>
<dbReference type="RefSeq" id="XP_001644130.1">
    <property type="nucleotide sequence ID" value="XM_001644080.1"/>
</dbReference>
<dbReference type="OMA" id="RYRQFWR"/>
<accession>A7TN54</accession>
<dbReference type="PhylomeDB" id="A7TN54"/>
<sequence>MSMEPPTGLGAFPVTKFCMVSTGFVSILASVMSCKYLFLAKYDPFIEEYHQYYRLFTYQFGAINESDVALLILIWYQLKHLERLLGSYKYINMISLIYIYTTVIIAGLSILTNTLLGITIWNNYPTGALPITLALFHFYKEYTPQIYEFEIILSPPWSRSADSKQLKWKLNDQFYIDALIALLLINQGLAGLGCGFLSWLVGVFLDKGLLPGIEGWRLPFSNRIFSKKSTGTNTERNTTENMGNGAVSGTNSVAGSANVSTAELPSREEEVPDDEPARPLGVQFLDTFRR</sequence>
<name>A7TN54_VANPO</name>
<dbReference type="KEGG" id="vpo:Kpol_1053p8"/>
<feature type="transmembrane region" description="Helical" evidence="6">
    <location>
        <begin position="174"/>
        <end position="201"/>
    </location>
</feature>
<protein>
    <recommendedName>
        <fullName evidence="9">Derlin</fullName>
    </recommendedName>
</protein>
<dbReference type="eggNOG" id="KOG4463">
    <property type="taxonomic scope" value="Eukaryota"/>
</dbReference>
<dbReference type="FunCoup" id="A7TN54">
    <property type="interactions" value="25"/>
</dbReference>
<keyword evidence="3 6" id="KW-1133">Transmembrane helix</keyword>
<evidence type="ECO:0000256" key="5">
    <source>
        <dbReference type="SAM" id="MobiDB-lite"/>
    </source>
</evidence>
<feature type="transmembrane region" description="Helical" evidence="6">
    <location>
        <begin position="20"/>
        <end position="39"/>
    </location>
</feature>
<keyword evidence="8" id="KW-1185">Reference proteome</keyword>
<evidence type="ECO:0000256" key="1">
    <source>
        <dbReference type="ARBA" id="ARBA00004141"/>
    </source>
</evidence>
<evidence type="ECO:0000256" key="6">
    <source>
        <dbReference type="SAM" id="Phobius"/>
    </source>
</evidence>
<dbReference type="HOGENOM" id="CLU_057574_1_0_1"/>
<dbReference type="GO" id="GO:0016567">
    <property type="term" value="P:protein ubiquitination"/>
    <property type="evidence" value="ECO:0007669"/>
    <property type="project" value="EnsemblFungi"/>
</dbReference>
<dbReference type="InterPro" id="IPR035952">
    <property type="entry name" value="Rhomboid-like_sf"/>
</dbReference>
<dbReference type="AlphaFoldDB" id="A7TN54"/>
<feature type="compositionally biased region" description="Polar residues" evidence="5">
    <location>
        <begin position="247"/>
        <end position="263"/>
    </location>
</feature>
<dbReference type="GeneID" id="5544435"/>
<gene>
    <name evidence="7" type="ORF">Kpol_1053p8</name>
</gene>
<dbReference type="EMBL" id="DS480428">
    <property type="protein sequence ID" value="EDO16272.1"/>
    <property type="molecule type" value="Genomic_DNA"/>
</dbReference>
<dbReference type="GO" id="GO:0140624">
    <property type="term" value="P:EGAD pathway"/>
    <property type="evidence" value="ECO:0007669"/>
    <property type="project" value="EnsemblFungi"/>
</dbReference>
<dbReference type="Proteomes" id="UP000000267">
    <property type="component" value="Unassembled WGS sequence"/>
</dbReference>
<dbReference type="GO" id="GO:0044695">
    <property type="term" value="C:Dsc E3 ubiquitin ligase complex"/>
    <property type="evidence" value="ECO:0007669"/>
    <property type="project" value="EnsemblFungi"/>
</dbReference>
<dbReference type="STRING" id="436907.A7TN54"/>